<protein>
    <submittedName>
        <fullName evidence="1">Uncharacterized protein</fullName>
    </submittedName>
</protein>
<dbReference type="EMBL" id="JELW01000047">
    <property type="protein sequence ID" value="EXU96639.1"/>
    <property type="molecule type" value="Genomic_DNA"/>
</dbReference>
<dbReference type="Gene3D" id="3.50.50.100">
    <property type="match status" value="1"/>
</dbReference>
<sequence length="121" mass="13206">MVITPGCRSNTFGIPSVEENGIFVKNVANANTMRSRLNDLLEMASLPPELTDLFDGDLGLLFPHLKGKASVALLFEMSNREIDVCAAAGTAENVTVGEYLLRMPFLALPTIYHMVFKSMGK</sequence>
<proteinExistence type="predicted"/>
<gene>
    <name evidence="1" type="ORF">X797_010315</name>
</gene>
<reference evidence="1 2" key="1">
    <citation type="submission" date="2014-02" db="EMBL/GenBank/DDBJ databases">
        <title>The genome sequence of the entomopathogenic fungus Metarhizium robertsii ARSEF 2575.</title>
        <authorList>
            <person name="Giuliano Garisto Donzelli B."/>
            <person name="Roe B.A."/>
            <person name="Macmil S.L."/>
            <person name="Krasnoff S.B."/>
            <person name="Gibson D.M."/>
        </authorList>
    </citation>
    <scope>NUCLEOTIDE SEQUENCE [LARGE SCALE GENOMIC DNA]</scope>
    <source>
        <strain evidence="1 2">ARSEF 2575</strain>
    </source>
</reference>
<dbReference type="Proteomes" id="UP000030151">
    <property type="component" value="Unassembled WGS sequence"/>
</dbReference>
<organism evidence="1 2">
    <name type="scientific">Metarhizium robertsii</name>
    <dbReference type="NCBI Taxonomy" id="568076"/>
    <lineage>
        <taxon>Eukaryota</taxon>
        <taxon>Fungi</taxon>
        <taxon>Dikarya</taxon>
        <taxon>Ascomycota</taxon>
        <taxon>Pezizomycotina</taxon>
        <taxon>Sordariomycetes</taxon>
        <taxon>Hypocreomycetidae</taxon>
        <taxon>Hypocreales</taxon>
        <taxon>Clavicipitaceae</taxon>
        <taxon>Metarhizium</taxon>
    </lineage>
</organism>
<comment type="caution">
    <text evidence="1">The sequence shown here is derived from an EMBL/GenBank/DDBJ whole genome shotgun (WGS) entry which is preliminary data.</text>
</comment>
<dbReference type="HOGENOM" id="CLU_2038620_0_0_1"/>
<evidence type="ECO:0000313" key="1">
    <source>
        <dbReference type="EMBL" id="EXU96639.1"/>
    </source>
</evidence>
<evidence type="ECO:0000313" key="2">
    <source>
        <dbReference type="Proteomes" id="UP000030151"/>
    </source>
</evidence>
<dbReference type="AlphaFoldDB" id="A0A014MYA8"/>
<accession>A0A014MYA8</accession>
<name>A0A014MYA8_9HYPO</name>